<keyword evidence="5 6" id="KW-0472">Membrane</keyword>
<evidence type="ECO:0000313" key="8">
    <source>
        <dbReference type="EMBL" id="GGW79712.1"/>
    </source>
</evidence>
<dbReference type="Proteomes" id="UP000608345">
    <property type="component" value="Unassembled WGS sequence"/>
</dbReference>
<dbReference type="InterPro" id="IPR051791">
    <property type="entry name" value="Pra-immunoreactive"/>
</dbReference>
<dbReference type="RefSeq" id="WP_169295075.1">
    <property type="nucleotide sequence ID" value="NZ_BAABFY010000007.1"/>
</dbReference>
<evidence type="ECO:0000259" key="7">
    <source>
        <dbReference type="Pfam" id="PF06271"/>
    </source>
</evidence>
<evidence type="ECO:0000313" key="9">
    <source>
        <dbReference type="Proteomes" id="UP000608345"/>
    </source>
</evidence>
<evidence type="ECO:0000256" key="6">
    <source>
        <dbReference type="SAM" id="Phobius"/>
    </source>
</evidence>
<protein>
    <submittedName>
        <fullName evidence="8">RDD family protein</fullName>
    </submittedName>
</protein>
<accession>A0A918JH14</accession>
<feature type="transmembrane region" description="Helical" evidence="6">
    <location>
        <begin position="43"/>
        <end position="63"/>
    </location>
</feature>
<feature type="transmembrane region" description="Helical" evidence="6">
    <location>
        <begin position="12"/>
        <end position="31"/>
    </location>
</feature>
<dbReference type="Pfam" id="PF06271">
    <property type="entry name" value="RDD"/>
    <property type="match status" value="1"/>
</dbReference>
<reference evidence="8" key="2">
    <citation type="submission" date="2020-09" db="EMBL/GenBank/DDBJ databases">
        <authorList>
            <person name="Sun Q."/>
            <person name="Kim S."/>
        </authorList>
    </citation>
    <scope>NUCLEOTIDE SEQUENCE</scope>
    <source>
        <strain evidence="8">KCTC 23732</strain>
    </source>
</reference>
<comment type="subcellular location">
    <subcellularLocation>
        <location evidence="1">Cell membrane</location>
        <topology evidence="1">Multi-pass membrane protein</topology>
    </subcellularLocation>
</comment>
<name>A0A918JH14_9BURK</name>
<evidence type="ECO:0000256" key="1">
    <source>
        <dbReference type="ARBA" id="ARBA00004651"/>
    </source>
</evidence>
<dbReference type="GO" id="GO:0005886">
    <property type="term" value="C:plasma membrane"/>
    <property type="evidence" value="ECO:0007669"/>
    <property type="project" value="UniProtKB-SubCell"/>
</dbReference>
<evidence type="ECO:0000256" key="4">
    <source>
        <dbReference type="ARBA" id="ARBA00022989"/>
    </source>
</evidence>
<keyword evidence="4 6" id="KW-1133">Transmembrane helix</keyword>
<organism evidence="8 9">
    <name type="scientific">Advenella faeciporci</name>
    <dbReference type="NCBI Taxonomy" id="797535"/>
    <lineage>
        <taxon>Bacteria</taxon>
        <taxon>Pseudomonadati</taxon>
        <taxon>Pseudomonadota</taxon>
        <taxon>Betaproteobacteria</taxon>
        <taxon>Burkholderiales</taxon>
        <taxon>Alcaligenaceae</taxon>
    </lineage>
</organism>
<keyword evidence="2" id="KW-1003">Cell membrane</keyword>
<comment type="caution">
    <text evidence="8">The sequence shown here is derived from an EMBL/GenBank/DDBJ whole genome shotgun (WGS) entry which is preliminary data.</text>
</comment>
<evidence type="ECO:0000256" key="3">
    <source>
        <dbReference type="ARBA" id="ARBA00022692"/>
    </source>
</evidence>
<dbReference type="AlphaFoldDB" id="A0A918JH14"/>
<dbReference type="InterPro" id="IPR010432">
    <property type="entry name" value="RDD"/>
</dbReference>
<gene>
    <name evidence="8" type="ORF">GCM10011450_06880</name>
</gene>
<proteinExistence type="predicted"/>
<feature type="domain" description="RDD" evidence="7">
    <location>
        <begin position="8"/>
        <end position="152"/>
    </location>
</feature>
<dbReference type="PANTHER" id="PTHR36115:SF10">
    <property type="entry name" value="RDD DOMAIN-CONTAINING PROTEIN"/>
    <property type="match status" value="1"/>
</dbReference>
<feature type="transmembrane region" description="Helical" evidence="6">
    <location>
        <begin position="92"/>
        <end position="113"/>
    </location>
</feature>
<keyword evidence="9" id="KW-1185">Reference proteome</keyword>
<reference evidence="8" key="1">
    <citation type="journal article" date="2014" name="Int. J. Syst. Evol. Microbiol.">
        <title>Complete genome sequence of Corynebacterium casei LMG S-19264T (=DSM 44701T), isolated from a smear-ripened cheese.</title>
        <authorList>
            <consortium name="US DOE Joint Genome Institute (JGI-PGF)"/>
            <person name="Walter F."/>
            <person name="Albersmeier A."/>
            <person name="Kalinowski J."/>
            <person name="Ruckert C."/>
        </authorList>
    </citation>
    <scope>NUCLEOTIDE SEQUENCE</scope>
    <source>
        <strain evidence="8">KCTC 23732</strain>
    </source>
</reference>
<dbReference type="EMBL" id="BMYS01000003">
    <property type="protein sequence ID" value="GGW79712.1"/>
    <property type="molecule type" value="Genomic_DNA"/>
</dbReference>
<dbReference type="PANTHER" id="PTHR36115">
    <property type="entry name" value="PROLINE-RICH ANTIGEN HOMOLOG-RELATED"/>
    <property type="match status" value="1"/>
</dbReference>
<evidence type="ECO:0000256" key="2">
    <source>
        <dbReference type="ARBA" id="ARBA00022475"/>
    </source>
</evidence>
<keyword evidence="3 6" id="KW-0812">Transmembrane</keyword>
<evidence type="ECO:0000256" key="5">
    <source>
        <dbReference type="ARBA" id="ARBA00023136"/>
    </source>
</evidence>
<feature type="transmembrane region" description="Helical" evidence="6">
    <location>
        <begin position="119"/>
        <end position="139"/>
    </location>
</feature>
<sequence length="163" mass="18725">MTYPARLRIFACMMYEGVLLFGLVFFASYIFDTLTQSRHGLMYHAPRQALLFLVIGLYFITSWKRKGQTLPMKTWNILLCDKSGNKPGTGQLILRYLLCWPIPLLGAAGIYFLSQSLGWASITMFIIVTPFLNFVYSWLDRDGLMMHDRLAGTRLINITGKRI</sequence>